<comment type="caution">
    <text evidence="15">The sequence shown here is derived from an EMBL/GenBank/DDBJ whole genome shotgun (WGS) entry which is preliminary data.</text>
</comment>
<evidence type="ECO:0000256" key="7">
    <source>
        <dbReference type="ARBA" id="ARBA00022989"/>
    </source>
</evidence>
<feature type="transmembrane region" description="Helical" evidence="14">
    <location>
        <begin position="368"/>
        <end position="389"/>
    </location>
</feature>
<dbReference type="STRING" id="1399968.CI15_25025"/>
<evidence type="ECO:0000256" key="14">
    <source>
        <dbReference type="SAM" id="Phobius"/>
    </source>
</evidence>
<evidence type="ECO:0000256" key="4">
    <source>
        <dbReference type="ARBA" id="ARBA00022475"/>
    </source>
</evidence>
<evidence type="ECO:0000256" key="11">
    <source>
        <dbReference type="ARBA" id="ARBA00023201"/>
    </source>
</evidence>
<feature type="transmembrane region" description="Helical" evidence="14">
    <location>
        <begin position="118"/>
        <end position="145"/>
    </location>
</feature>
<keyword evidence="5 14" id="KW-0812">Transmembrane</keyword>
<feature type="transmembrane region" description="Helical" evidence="14">
    <location>
        <begin position="180"/>
        <end position="205"/>
    </location>
</feature>
<dbReference type="InterPro" id="IPR038377">
    <property type="entry name" value="Na/Glc_symporter_sf"/>
</dbReference>
<comment type="catalytic activity">
    <reaction evidence="12">
        <text>L-proline(in) + Na(+)(in) = L-proline(out) + Na(+)(out)</text>
        <dbReference type="Rhea" id="RHEA:28967"/>
        <dbReference type="ChEBI" id="CHEBI:29101"/>
        <dbReference type="ChEBI" id="CHEBI:60039"/>
    </reaction>
</comment>
<dbReference type="Proteomes" id="UP000075613">
    <property type="component" value="Unassembled WGS sequence"/>
</dbReference>
<sequence>MDINILVVIAYIGFLIAITLSFRSFNKNTSDYFSGGGKVLWWMVGATAFMTQFSAWTFTGAASKAFNDGFAIVVLYLANAVGYLSNYLYFAPRFRQMRVVTATEALRSRFGRTSEQSFVWLSVLDGLLSAGQWLNGLAIITGAVFHLPVGTVIVATGLVVIAMALAGGAWVMVASDYLQMLIVMAVTFTCTIVALGNAGGIAPIIGSFNDTFWIGHGYAYAGLFAVWVVMIIVKQIFMMNNGLNSYRYICAKDSEHARKGALLTCVLSILGPLVWFVPAWFMHYRMPDFAGDFGMLGHDAREAVFVAFVSKFMPAGMLGLLMAAMFAASMSAMDAGINRNAGFFVRNFYRTVLRPKASEKELMVASKLASLVFGLMVVGVGMAINAVHGMTLFDILVTLSAMVTFPLAVPAMLGFVVRKTPDWSGWATLLVGLAVSYVSGVLIGQSTIETWFGIKLSGREWADLRVSIVLLAHVVITAGFFLSTRLFYSEANATRVAERRDLFQRWDTPVESDDDDAADSLREHRQRALLGRLVCLAALGIMALSLLPNAMNGRFVFLICGAVLLVPGAWLYYSASAGRVAAVAERRQSAKGKMTRSRT</sequence>
<dbReference type="EMBL" id="LRBG01000037">
    <property type="protein sequence ID" value="KXU83808.1"/>
    <property type="molecule type" value="Genomic_DNA"/>
</dbReference>
<dbReference type="OrthoDB" id="9789704at2"/>
<feature type="transmembrane region" description="Helical" evidence="14">
    <location>
        <begin position="468"/>
        <end position="488"/>
    </location>
</feature>
<keyword evidence="6" id="KW-0769">Symport</keyword>
<keyword evidence="4" id="KW-1003">Cell membrane</keyword>
<keyword evidence="7 14" id="KW-1133">Transmembrane helix</keyword>
<feature type="transmembrane region" description="Helical" evidence="14">
    <location>
        <begin position="217"/>
        <end position="239"/>
    </location>
</feature>
<reference evidence="15 16" key="1">
    <citation type="journal article" date="2015" name="Int. J. Syst. Evol. Microbiol.">
        <title>Burkholderia monticola sp. nov., isolated from mountain soil.</title>
        <authorList>
            <person name="Baek I."/>
            <person name="Seo B."/>
            <person name="Lee I."/>
            <person name="Yi H."/>
            <person name="Chun J."/>
        </authorList>
    </citation>
    <scope>NUCLEOTIDE SEQUENCE [LARGE SCALE GENOMIC DNA]</scope>
    <source>
        <strain evidence="15 16">JC2948</strain>
    </source>
</reference>
<protein>
    <submittedName>
        <fullName evidence="15">Transporter</fullName>
    </submittedName>
</protein>
<feature type="transmembrane region" description="Helical" evidence="14">
    <location>
        <begin position="70"/>
        <end position="90"/>
    </location>
</feature>
<evidence type="ECO:0000313" key="16">
    <source>
        <dbReference type="Proteomes" id="UP000075613"/>
    </source>
</evidence>
<dbReference type="Gene3D" id="1.20.1730.10">
    <property type="entry name" value="Sodium/glucose cotransporter"/>
    <property type="match status" value="1"/>
</dbReference>
<comment type="subcellular location">
    <subcellularLocation>
        <location evidence="1">Cell membrane</location>
        <topology evidence="1">Multi-pass membrane protein</topology>
    </subcellularLocation>
</comment>
<feature type="transmembrane region" description="Helical" evidence="14">
    <location>
        <begin position="529"/>
        <end position="547"/>
    </location>
</feature>
<evidence type="ECO:0000256" key="10">
    <source>
        <dbReference type="ARBA" id="ARBA00023136"/>
    </source>
</evidence>
<dbReference type="GO" id="GO:0005886">
    <property type="term" value="C:plasma membrane"/>
    <property type="evidence" value="ECO:0007669"/>
    <property type="project" value="UniProtKB-SubCell"/>
</dbReference>
<feature type="transmembrane region" description="Helical" evidence="14">
    <location>
        <begin position="553"/>
        <end position="573"/>
    </location>
</feature>
<name>A0A149PFL3_9BURK</name>
<keyword evidence="11" id="KW-0739">Sodium transport</keyword>
<organism evidence="15 16">
    <name type="scientific">Paraburkholderia monticola</name>
    <dbReference type="NCBI Taxonomy" id="1399968"/>
    <lineage>
        <taxon>Bacteria</taxon>
        <taxon>Pseudomonadati</taxon>
        <taxon>Pseudomonadota</taxon>
        <taxon>Betaproteobacteria</taxon>
        <taxon>Burkholderiales</taxon>
        <taxon>Burkholderiaceae</taxon>
        <taxon>Paraburkholderia</taxon>
    </lineage>
</organism>
<proteinExistence type="inferred from homology"/>
<dbReference type="PANTHER" id="PTHR48086:SF3">
    <property type="entry name" value="SODIUM_PROLINE SYMPORTER"/>
    <property type="match status" value="1"/>
</dbReference>
<dbReference type="GO" id="GO:0006814">
    <property type="term" value="P:sodium ion transport"/>
    <property type="evidence" value="ECO:0007669"/>
    <property type="project" value="UniProtKB-KW"/>
</dbReference>
<evidence type="ECO:0000256" key="13">
    <source>
        <dbReference type="RuleBase" id="RU362091"/>
    </source>
</evidence>
<feature type="transmembrane region" description="Helical" evidence="14">
    <location>
        <begin position="6"/>
        <end position="26"/>
    </location>
</feature>
<dbReference type="PANTHER" id="PTHR48086">
    <property type="entry name" value="SODIUM/PROLINE SYMPORTER-RELATED"/>
    <property type="match status" value="1"/>
</dbReference>
<evidence type="ECO:0000256" key="6">
    <source>
        <dbReference type="ARBA" id="ARBA00022847"/>
    </source>
</evidence>
<dbReference type="PROSITE" id="PS50283">
    <property type="entry name" value="NA_SOLUT_SYMP_3"/>
    <property type="match status" value="1"/>
</dbReference>
<evidence type="ECO:0000313" key="15">
    <source>
        <dbReference type="EMBL" id="KXU83808.1"/>
    </source>
</evidence>
<evidence type="ECO:0000256" key="9">
    <source>
        <dbReference type="ARBA" id="ARBA00023065"/>
    </source>
</evidence>
<dbReference type="Pfam" id="PF00474">
    <property type="entry name" value="SSF"/>
    <property type="match status" value="1"/>
</dbReference>
<keyword evidence="16" id="KW-1185">Reference proteome</keyword>
<feature type="transmembrane region" description="Helical" evidence="14">
    <location>
        <begin position="38"/>
        <end position="58"/>
    </location>
</feature>
<feature type="transmembrane region" description="Helical" evidence="14">
    <location>
        <begin position="260"/>
        <end position="283"/>
    </location>
</feature>
<dbReference type="GO" id="GO:0015293">
    <property type="term" value="F:symporter activity"/>
    <property type="evidence" value="ECO:0007669"/>
    <property type="project" value="UniProtKB-KW"/>
</dbReference>
<comment type="similarity">
    <text evidence="2 13">Belongs to the sodium:solute symporter (SSF) (TC 2.A.21) family.</text>
</comment>
<keyword evidence="3" id="KW-0813">Transport</keyword>
<evidence type="ECO:0000256" key="3">
    <source>
        <dbReference type="ARBA" id="ARBA00022448"/>
    </source>
</evidence>
<feature type="transmembrane region" description="Helical" evidence="14">
    <location>
        <begin position="395"/>
        <end position="417"/>
    </location>
</feature>
<evidence type="ECO:0000256" key="12">
    <source>
        <dbReference type="ARBA" id="ARBA00033708"/>
    </source>
</evidence>
<keyword evidence="8" id="KW-0915">Sodium</keyword>
<evidence type="ECO:0000256" key="1">
    <source>
        <dbReference type="ARBA" id="ARBA00004651"/>
    </source>
</evidence>
<dbReference type="InterPro" id="IPR001734">
    <property type="entry name" value="Na/solute_symporter"/>
</dbReference>
<evidence type="ECO:0000256" key="8">
    <source>
        <dbReference type="ARBA" id="ARBA00023053"/>
    </source>
</evidence>
<dbReference type="RefSeq" id="WP_062132726.1">
    <property type="nucleotide sequence ID" value="NZ_LRBG01000037.1"/>
</dbReference>
<dbReference type="AlphaFoldDB" id="A0A149PFL3"/>
<feature type="transmembrane region" description="Helical" evidence="14">
    <location>
        <begin position="151"/>
        <end position="173"/>
    </location>
</feature>
<evidence type="ECO:0000256" key="5">
    <source>
        <dbReference type="ARBA" id="ARBA00022692"/>
    </source>
</evidence>
<gene>
    <name evidence="15" type="ORF">CI15_25025</name>
</gene>
<feature type="transmembrane region" description="Helical" evidence="14">
    <location>
        <begin position="303"/>
        <end position="328"/>
    </location>
</feature>
<evidence type="ECO:0000256" key="2">
    <source>
        <dbReference type="ARBA" id="ARBA00006434"/>
    </source>
</evidence>
<dbReference type="InterPro" id="IPR050277">
    <property type="entry name" value="Sodium:Solute_Symporter"/>
</dbReference>
<feature type="transmembrane region" description="Helical" evidence="14">
    <location>
        <begin position="429"/>
        <end position="448"/>
    </location>
</feature>
<accession>A0A149PFL3</accession>
<keyword evidence="9" id="KW-0406">Ion transport</keyword>
<keyword evidence="10 14" id="KW-0472">Membrane</keyword>